<accession>A0A8J4U3V3</accession>
<dbReference type="AlphaFoldDB" id="A0A8J4U3V3"/>
<organism evidence="1 2">
    <name type="scientific">Clarias magur</name>
    <name type="common">Asian catfish</name>
    <name type="synonym">Macropteronotus magur</name>
    <dbReference type="NCBI Taxonomy" id="1594786"/>
    <lineage>
        <taxon>Eukaryota</taxon>
        <taxon>Metazoa</taxon>
        <taxon>Chordata</taxon>
        <taxon>Craniata</taxon>
        <taxon>Vertebrata</taxon>
        <taxon>Euteleostomi</taxon>
        <taxon>Actinopterygii</taxon>
        <taxon>Neopterygii</taxon>
        <taxon>Teleostei</taxon>
        <taxon>Ostariophysi</taxon>
        <taxon>Siluriformes</taxon>
        <taxon>Clariidae</taxon>
        <taxon>Clarias</taxon>
    </lineage>
</organism>
<evidence type="ECO:0000313" key="2">
    <source>
        <dbReference type="Proteomes" id="UP000727407"/>
    </source>
</evidence>
<dbReference type="Proteomes" id="UP000727407">
    <property type="component" value="Unassembled WGS sequence"/>
</dbReference>
<dbReference type="EMBL" id="QNUK01000158">
    <property type="protein sequence ID" value="KAF5899738.1"/>
    <property type="molecule type" value="Genomic_DNA"/>
</dbReference>
<comment type="caution">
    <text evidence="1">The sequence shown here is derived from an EMBL/GenBank/DDBJ whole genome shotgun (WGS) entry which is preliminary data.</text>
</comment>
<sequence length="70" mass="8034">MDPKLEMVLAPFSTHLPPEEDMANTNGHFLLDRTDFLSDQTNFLSHSLRQLDRIDSLSEQVSFLEERLGS</sequence>
<protein>
    <submittedName>
        <fullName evidence="1">Epidermal growth factor-like protein 7 isoform X1</fullName>
    </submittedName>
</protein>
<name>A0A8J4U3V3_CLAMG</name>
<evidence type="ECO:0000313" key="1">
    <source>
        <dbReference type="EMBL" id="KAF5899738.1"/>
    </source>
</evidence>
<reference evidence="1" key="1">
    <citation type="submission" date="2020-07" db="EMBL/GenBank/DDBJ databases">
        <title>Clarias magur genome sequencing, assembly and annotation.</title>
        <authorList>
            <person name="Kushwaha B."/>
            <person name="Kumar R."/>
            <person name="Das P."/>
            <person name="Joshi C.G."/>
            <person name="Kumar D."/>
            <person name="Nagpure N.S."/>
            <person name="Pandey M."/>
            <person name="Agarwal S."/>
            <person name="Srivastava S."/>
            <person name="Singh M."/>
            <person name="Sahoo L."/>
            <person name="Jayasankar P."/>
            <person name="Meher P.K."/>
            <person name="Koringa P.G."/>
            <person name="Iquebal M.A."/>
            <person name="Das S.P."/>
            <person name="Bit A."/>
            <person name="Patnaik S."/>
            <person name="Patel N."/>
            <person name="Shah T.M."/>
            <person name="Hinsu A."/>
            <person name="Jena J.K."/>
        </authorList>
    </citation>
    <scope>NUCLEOTIDE SEQUENCE</scope>
    <source>
        <strain evidence="1">CIFAMagur01</strain>
        <tissue evidence="1">Testis</tissue>
    </source>
</reference>
<keyword evidence="2" id="KW-1185">Reference proteome</keyword>
<proteinExistence type="predicted"/>
<gene>
    <name evidence="1" type="primary">egfl7</name>
    <name evidence="1" type="ORF">DAT39_010549</name>
</gene>
<feature type="non-terminal residue" evidence="1">
    <location>
        <position position="70"/>
    </location>
</feature>
<dbReference type="OrthoDB" id="155976at2759"/>